<accession>A0AAV4WNC6</accession>
<evidence type="ECO:0000313" key="2">
    <source>
        <dbReference type="Proteomes" id="UP001054945"/>
    </source>
</evidence>
<sequence length="117" mass="13526">MTDETKIHHAVYESQGLKTLSRMVLYCINEREKTRVLSLLLLLYIRPHKKLTSFSARHPSIPFRRLHATPGPFTSKGKQWNFRAKSCIIVPIAILFVAVDIVREGSLNEQEYIKCMV</sequence>
<dbReference type="AlphaFoldDB" id="A0AAV4WNC6"/>
<comment type="caution">
    <text evidence="1">The sequence shown here is derived from an EMBL/GenBank/DDBJ whole genome shotgun (WGS) entry which is preliminary data.</text>
</comment>
<name>A0AAV4WNC6_CAEEX</name>
<gene>
    <name evidence="1" type="ORF">CEXT_645081</name>
</gene>
<organism evidence="1 2">
    <name type="scientific">Caerostris extrusa</name>
    <name type="common">Bark spider</name>
    <name type="synonym">Caerostris bankana</name>
    <dbReference type="NCBI Taxonomy" id="172846"/>
    <lineage>
        <taxon>Eukaryota</taxon>
        <taxon>Metazoa</taxon>
        <taxon>Ecdysozoa</taxon>
        <taxon>Arthropoda</taxon>
        <taxon>Chelicerata</taxon>
        <taxon>Arachnida</taxon>
        <taxon>Araneae</taxon>
        <taxon>Araneomorphae</taxon>
        <taxon>Entelegynae</taxon>
        <taxon>Araneoidea</taxon>
        <taxon>Araneidae</taxon>
        <taxon>Caerostris</taxon>
    </lineage>
</organism>
<dbReference type="EMBL" id="BPLR01016502">
    <property type="protein sequence ID" value="GIY84322.1"/>
    <property type="molecule type" value="Genomic_DNA"/>
</dbReference>
<keyword evidence="2" id="KW-1185">Reference proteome</keyword>
<dbReference type="Proteomes" id="UP001054945">
    <property type="component" value="Unassembled WGS sequence"/>
</dbReference>
<protein>
    <submittedName>
        <fullName evidence="1">Uncharacterized protein</fullName>
    </submittedName>
</protein>
<evidence type="ECO:0000313" key="1">
    <source>
        <dbReference type="EMBL" id="GIY84322.1"/>
    </source>
</evidence>
<proteinExistence type="predicted"/>
<reference evidence="1 2" key="1">
    <citation type="submission" date="2021-06" db="EMBL/GenBank/DDBJ databases">
        <title>Caerostris extrusa draft genome.</title>
        <authorList>
            <person name="Kono N."/>
            <person name="Arakawa K."/>
        </authorList>
    </citation>
    <scope>NUCLEOTIDE SEQUENCE [LARGE SCALE GENOMIC DNA]</scope>
</reference>